<evidence type="ECO:0000259" key="1">
    <source>
        <dbReference type="Pfam" id="PF06568"/>
    </source>
</evidence>
<evidence type="ECO:0000313" key="2">
    <source>
        <dbReference type="EMBL" id="MBB5722448.1"/>
    </source>
</evidence>
<feature type="domain" description="YjiS-like" evidence="1">
    <location>
        <begin position="27"/>
        <end position="60"/>
    </location>
</feature>
<proteinExistence type="predicted"/>
<gene>
    <name evidence="2" type="ORF">FHS72_002074</name>
</gene>
<evidence type="ECO:0000313" key="3">
    <source>
        <dbReference type="Proteomes" id="UP000535415"/>
    </source>
</evidence>
<reference evidence="2 3" key="1">
    <citation type="submission" date="2020-08" db="EMBL/GenBank/DDBJ databases">
        <title>Genomic Encyclopedia of Type Strains, Phase IV (KMG-IV): sequencing the most valuable type-strain genomes for metagenomic binning, comparative biology and taxonomic classification.</title>
        <authorList>
            <person name="Goeker M."/>
        </authorList>
    </citation>
    <scope>NUCLEOTIDE SEQUENCE [LARGE SCALE GENOMIC DNA]</scope>
    <source>
        <strain evidence="2 3">DSM 101064</strain>
    </source>
</reference>
<accession>A0A7W9BL02</accession>
<protein>
    <submittedName>
        <fullName evidence="2">Uncharacterized protein YjiS (DUF1127 family)</fullName>
    </submittedName>
</protein>
<name>A0A7W9BL02_9RHOB</name>
<dbReference type="InterPro" id="IPR009506">
    <property type="entry name" value="YjiS-like"/>
</dbReference>
<comment type="caution">
    <text evidence="2">The sequence shown here is derived from an EMBL/GenBank/DDBJ whole genome shotgun (WGS) entry which is preliminary data.</text>
</comment>
<dbReference type="EMBL" id="JACIJM010000005">
    <property type="protein sequence ID" value="MBB5722448.1"/>
    <property type="molecule type" value="Genomic_DNA"/>
</dbReference>
<dbReference type="Proteomes" id="UP000535415">
    <property type="component" value="Unassembled WGS sequence"/>
</dbReference>
<dbReference type="AlphaFoldDB" id="A0A7W9BL02"/>
<sequence>MAAFDTTRPVAVLNAGRFSNVFAQMMGALATWNDMRVTRKALSKLTARELDDIGLTFADLDKINAITR</sequence>
<dbReference type="RefSeq" id="WP_183528719.1">
    <property type="nucleotide sequence ID" value="NZ_JACIJM010000005.1"/>
</dbReference>
<dbReference type="Pfam" id="PF06568">
    <property type="entry name" value="YjiS-like"/>
    <property type="match status" value="1"/>
</dbReference>
<keyword evidence="3" id="KW-1185">Reference proteome</keyword>
<organism evidence="2 3">
    <name type="scientific">Yoonia ponticola</name>
    <dbReference type="NCBI Taxonomy" id="1524255"/>
    <lineage>
        <taxon>Bacteria</taxon>
        <taxon>Pseudomonadati</taxon>
        <taxon>Pseudomonadota</taxon>
        <taxon>Alphaproteobacteria</taxon>
        <taxon>Rhodobacterales</taxon>
        <taxon>Paracoccaceae</taxon>
        <taxon>Yoonia</taxon>
    </lineage>
</organism>